<evidence type="ECO:0000313" key="2">
    <source>
        <dbReference type="Proteomes" id="UP001168528"/>
    </source>
</evidence>
<comment type="caution">
    <text evidence="1">The sequence shown here is derived from an EMBL/GenBank/DDBJ whole genome shotgun (WGS) entry which is preliminary data.</text>
</comment>
<dbReference type="Gene3D" id="1.25.40.10">
    <property type="entry name" value="Tetratricopeptide repeat domain"/>
    <property type="match status" value="1"/>
</dbReference>
<dbReference type="SUPFAM" id="SSF81901">
    <property type="entry name" value="HCP-like"/>
    <property type="match status" value="1"/>
</dbReference>
<dbReference type="InterPro" id="IPR011990">
    <property type="entry name" value="TPR-like_helical_dom_sf"/>
</dbReference>
<dbReference type="RefSeq" id="WP_302040832.1">
    <property type="nucleotide sequence ID" value="NZ_JAUKPO010000024.1"/>
</dbReference>
<dbReference type="Pfam" id="PF19867">
    <property type="entry name" value="DUF6340"/>
    <property type="match status" value="1"/>
</dbReference>
<dbReference type="EMBL" id="JAUKPO010000024">
    <property type="protein sequence ID" value="MDO1450031.1"/>
    <property type="molecule type" value="Genomic_DNA"/>
</dbReference>
<protein>
    <submittedName>
        <fullName evidence="1">DUF6340 family protein</fullName>
    </submittedName>
</protein>
<dbReference type="Proteomes" id="UP001168528">
    <property type="component" value="Unassembled WGS sequence"/>
</dbReference>
<name>A0ABT8RD59_9BACT</name>
<organism evidence="1 2">
    <name type="scientific">Rhodocytophaga aerolata</name>
    <dbReference type="NCBI Taxonomy" id="455078"/>
    <lineage>
        <taxon>Bacteria</taxon>
        <taxon>Pseudomonadati</taxon>
        <taxon>Bacteroidota</taxon>
        <taxon>Cytophagia</taxon>
        <taxon>Cytophagales</taxon>
        <taxon>Rhodocytophagaceae</taxon>
        <taxon>Rhodocytophaga</taxon>
    </lineage>
</organism>
<dbReference type="PROSITE" id="PS51257">
    <property type="entry name" value="PROKAR_LIPOPROTEIN"/>
    <property type="match status" value="1"/>
</dbReference>
<keyword evidence="2" id="KW-1185">Reference proteome</keyword>
<accession>A0ABT8RD59</accession>
<gene>
    <name evidence="1" type="ORF">Q0590_27370</name>
</gene>
<sequence length="345" mass="38836">MKNIYKVFYLLPVVFLSSCMTSTYLKVMRPAQVTIAPHIKKVAIVNRTIPENKVANVVEGFLTGEFPGQDKQNIQAAMGGLQENLRNSPRYEMIVTNEELKGSGSGGSFPVPLQWTLVNELSLKYQADAILAIETYDSDFIVTKGSKNTKKVTEKGDTILVPEYYAEGVATVKIGYRLYDAKQKTITDQYHLNRNNRWYAKGNSIQDAVVQLIDSKAAIQKVSHMTGLAYGARISPTWYTVEREFYKKSKKDANFGIGSRRARVNDWEGAADYWLKATQSPNAKVAGKAAFNLALAYEVLGDLENAKTWVNRSYTDFGNKKARRYASVLDQRQWEAQKLAQQLQN</sequence>
<evidence type="ECO:0000313" key="1">
    <source>
        <dbReference type="EMBL" id="MDO1450031.1"/>
    </source>
</evidence>
<reference evidence="1" key="1">
    <citation type="submission" date="2023-07" db="EMBL/GenBank/DDBJ databases">
        <title>The genome sequence of Rhodocytophaga aerolata KACC 12507.</title>
        <authorList>
            <person name="Zhang X."/>
        </authorList>
    </citation>
    <scope>NUCLEOTIDE SEQUENCE</scope>
    <source>
        <strain evidence="1">KACC 12507</strain>
    </source>
</reference>
<proteinExistence type="predicted"/>
<dbReference type="InterPro" id="IPR045921">
    <property type="entry name" value="DUF6340"/>
</dbReference>